<dbReference type="InterPro" id="IPR036590">
    <property type="entry name" value="SRAP-like"/>
</dbReference>
<keyword evidence="2 8" id="KW-0645">Protease</keyword>
<dbReference type="GO" id="GO:0016829">
    <property type="term" value="F:lyase activity"/>
    <property type="evidence" value="ECO:0007669"/>
    <property type="project" value="UniProtKB-KW"/>
</dbReference>
<gene>
    <name evidence="9" type="ORF">FHX73_13339</name>
</gene>
<dbReference type="AlphaFoldDB" id="A0A561TT59"/>
<keyword evidence="7" id="KW-0456">Lyase</keyword>
<comment type="similarity">
    <text evidence="1 8">Belongs to the SOS response-associated peptidase family.</text>
</comment>
<dbReference type="GO" id="GO:0008233">
    <property type="term" value="F:peptidase activity"/>
    <property type="evidence" value="ECO:0007669"/>
    <property type="project" value="UniProtKB-KW"/>
</dbReference>
<evidence type="ECO:0000256" key="8">
    <source>
        <dbReference type="RuleBase" id="RU364100"/>
    </source>
</evidence>
<comment type="caution">
    <text evidence="9">The sequence shown here is derived from an EMBL/GenBank/DDBJ whole genome shotgun (WGS) entry which is preliminary data.</text>
</comment>
<dbReference type="OrthoDB" id="9782620at2"/>
<dbReference type="SUPFAM" id="SSF143081">
    <property type="entry name" value="BB1717-like"/>
    <property type="match status" value="1"/>
</dbReference>
<keyword evidence="3" id="KW-0227">DNA damage</keyword>
<dbReference type="GO" id="GO:0003697">
    <property type="term" value="F:single-stranded DNA binding"/>
    <property type="evidence" value="ECO:0007669"/>
    <property type="project" value="InterPro"/>
</dbReference>
<dbReference type="GO" id="GO:0106300">
    <property type="term" value="P:protein-DNA covalent cross-linking repair"/>
    <property type="evidence" value="ECO:0007669"/>
    <property type="project" value="InterPro"/>
</dbReference>
<keyword evidence="4 8" id="KW-0378">Hydrolase</keyword>
<evidence type="ECO:0000256" key="2">
    <source>
        <dbReference type="ARBA" id="ARBA00022670"/>
    </source>
</evidence>
<accession>A0A561TT59</accession>
<dbReference type="EMBL" id="VIWT01000003">
    <property type="protein sequence ID" value="TWF90295.1"/>
    <property type="molecule type" value="Genomic_DNA"/>
</dbReference>
<reference evidence="9 10" key="1">
    <citation type="submission" date="2019-06" db="EMBL/GenBank/DDBJ databases">
        <title>Sequencing the genomes of 1000 actinobacteria strains.</title>
        <authorList>
            <person name="Klenk H.-P."/>
        </authorList>
    </citation>
    <scope>NUCLEOTIDE SEQUENCE [LARGE SCALE GENOMIC DNA]</scope>
    <source>
        <strain evidence="9 10">DSM 44826</strain>
    </source>
</reference>
<dbReference type="RefSeq" id="WP_145909508.1">
    <property type="nucleotide sequence ID" value="NZ_BAAAMZ010000001.1"/>
</dbReference>
<organism evidence="9 10">
    <name type="scientific">Kitasatospora viridis</name>
    <dbReference type="NCBI Taxonomy" id="281105"/>
    <lineage>
        <taxon>Bacteria</taxon>
        <taxon>Bacillati</taxon>
        <taxon>Actinomycetota</taxon>
        <taxon>Actinomycetes</taxon>
        <taxon>Kitasatosporales</taxon>
        <taxon>Streptomycetaceae</taxon>
        <taxon>Kitasatospora</taxon>
    </lineage>
</organism>
<keyword evidence="5" id="KW-0190">Covalent protein-DNA linkage</keyword>
<dbReference type="Pfam" id="PF02586">
    <property type="entry name" value="SRAP"/>
    <property type="match status" value="1"/>
</dbReference>
<evidence type="ECO:0000256" key="6">
    <source>
        <dbReference type="ARBA" id="ARBA00023125"/>
    </source>
</evidence>
<evidence type="ECO:0000256" key="5">
    <source>
        <dbReference type="ARBA" id="ARBA00023124"/>
    </source>
</evidence>
<dbReference type="EC" id="3.4.-.-" evidence="8"/>
<keyword evidence="6" id="KW-0238">DNA-binding</keyword>
<evidence type="ECO:0000256" key="4">
    <source>
        <dbReference type="ARBA" id="ARBA00022801"/>
    </source>
</evidence>
<dbReference type="Gene3D" id="3.90.1680.10">
    <property type="entry name" value="SOS response associated peptidase-like"/>
    <property type="match status" value="1"/>
</dbReference>
<evidence type="ECO:0000256" key="3">
    <source>
        <dbReference type="ARBA" id="ARBA00022763"/>
    </source>
</evidence>
<evidence type="ECO:0000313" key="10">
    <source>
        <dbReference type="Proteomes" id="UP000317940"/>
    </source>
</evidence>
<evidence type="ECO:0000313" key="9">
    <source>
        <dbReference type="EMBL" id="TWF90295.1"/>
    </source>
</evidence>
<evidence type="ECO:0000256" key="7">
    <source>
        <dbReference type="ARBA" id="ARBA00023239"/>
    </source>
</evidence>
<dbReference type="PANTHER" id="PTHR13604:SF0">
    <property type="entry name" value="ABASIC SITE PROCESSING PROTEIN HMCES"/>
    <property type="match status" value="1"/>
</dbReference>
<protein>
    <recommendedName>
        <fullName evidence="8">Abasic site processing protein</fullName>
        <ecNumber evidence="8">3.4.-.-</ecNumber>
    </recommendedName>
</protein>
<dbReference type="Proteomes" id="UP000317940">
    <property type="component" value="Unassembled WGS sequence"/>
</dbReference>
<dbReference type="InterPro" id="IPR003738">
    <property type="entry name" value="SRAP"/>
</dbReference>
<dbReference type="PANTHER" id="PTHR13604">
    <property type="entry name" value="DC12-RELATED"/>
    <property type="match status" value="1"/>
</dbReference>
<keyword evidence="10" id="KW-1185">Reference proteome</keyword>
<name>A0A561TT59_9ACTN</name>
<evidence type="ECO:0000256" key="1">
    <source>
        <dbReference type="ARBA" id="ARBA00008136"/>
    </source>
</evidence>
<dbReference type="GO" id="GO:0006508">
    <property type="term" value="P:proteolysis"/>
    <property type="evidence" value="ECO:0007669"/>
    <property type="project" value="UniProtKB-KW"/>
</dbReference>
<sequence>MCGRFVSTTTPVDLVELLGELRWDPAEALAPSWNVAPTDPVPAVLERVDRETGELVRRLRPLRWGLVPSWSKDPSGGARMINARSETVHQKPAFRKAFAARRCVIPADGYYEWRPVPAAPGRKAYKQPYFLSTGSVMLFAGLYEFWRDRSLPEDDPAGWLATATIITTDATDAAGRVHDRMPLTIAPDDLSAWLDPALGDQAELHHLMHSPVEAALSVRAVPTTVNSVRSDGPELLERAADPLGLAD</sequence>
<proteinExistence type="inferred from homology"/>